<dbReference type="AlphaFoldDB" id="A0AA37SXE0"/>
<dbReference type="SUPFAM" id="SSF56935">
    <property type="entry name" value="Porins"/>
    <property type="match status" value="1"/>
</dbReference>
<dbReference type="SUPFAM" id="SSF49464">
    <property type="entry name" value="Carboxypeptidase regulatory domain-like"/>
    <property type="match status" value="1"/>
</dbReference>
<keyword evidence="1" id="KW-0813">Transport</keyword>
<dbReference type="InterPro" id="IPR037066">
    <property type="entry name" value="Plug_dom_sf"/>
</dbReference>
<organism evidence="3 4">
    <name type="scientific">Portibacter lacus</name>
    <dbReference type="NCBI Taxonomy" id="1099794"/>
    <lineage>
        <taxon>Bacteria</taxon>
        <taxon>Pseudomonadati</taxon>
        <taxon>Bacteroidota</taxon>
        <taxon>Saprospiria</taxon>
        <taxon>Saprospirales</taxon>
        <taxon>Haliscomenobacteraceae</taxon>
        <taxon>Portibacter</taxon>
    </lineage>
</organism>
<evidence type="ECO:0000313" key="3">
    <source>
        <dbReference type="EMBL" id="GLR19548.1"/>
    </source>
</evidence>
<dbReference type="PROSITE" id="PS52016">
    <property type="entry name" value="TONB_DEPENDENT_REC_3"/>
    <property type="match status" value="1"/>
</dbReference>
<dbReference type="EMBL" id="BSOH01000027">
    <property type="protein sequence ID" value="GLR19548.1"/>
    <property type="molecule type" value="Genomic_DNA"/>
</dbReference>
<keyword evidence="1" id="KW-0998">Cell outer membrane</keyword>
<dbReference type="GO" id="GO:0009279">
    <property type="term" value="C:cell outer membrane"/>
    <property type="evidence" value="ECO:0007669"/>
    <property type="project" value="UniProtKB-SubCell"/>
</dbReference>
<comment type="subcellular location">
    <subcellularLocation>
        <location evidence="1">Cell outer membrane</location>
        <topology evidence="1">Multi-pass membrane protein</topology>
    </subcellularLocation>
</comment>
<evidence type="ECO:0000313" key="4">
    <source>
        <dbReference type="Proteomes" id="UP001156666"/>
    </source>
</evidence>
<evidence type="ECO:0000259" key="2">
    <source>
        <dbReference type="Pfam" id="PF07715"/>
    </source>
</evidence>
<keyword evidence="1" id="KW-1134">Transmembrane beta strand</keyword>
<feature type="domain" description="TonB-dependent receptor plug" evidence="2">
    <location>
        <begin position="126"/>
        <end position="202"/>
    </location>
</feature>
<protein>
    <recommendedName>
        <fullName evidence="2">TonB-dependent receptor plug domain-containing protein</fullName>
    </recommendedName>
</protein>
<evidence type="ECO:0000256" key="1">
    <source>
        <dbReference type="PROSITE-ProRule" id="PRU01360"/>
    </source>
</evidence>
<dbReference type="Proteomes" id="UP001156666">
    <property type="component" value="Unassembled WGS sequence"/>
</dbReference>
<dbReference type="Gene3D" id="2.60.40.1120">
    <property type="entry name" value="Carboxypeptidase-like, regulatory domain"/>
    <property type="match status" value="1"/>
</dbReference>
<proteinExistence type="inferred from homology"/>
<keyword evidence="1" id="KW-0472">Membrane</keyword>
<dbReference type="InterPro" id="IPR012910">
    <property type="entry name" value="Plug_dom"/>
</dbReference>
<comment type="similarity">
    <text evidence="1">Belongs to the TonB-dependent receptor family.</text>
</comment>
<gene>
    <name evidence="3" type="ORF">GCM10007940_41640</name>
</gene>
<sequence>MLLFSFSIDGQKKTIEGTVTAFGGIAVEKAEVMIKKSKTSVFTDSKGFFSIEGTGKDKITVLASGFKKKTIKVSDLNSSGEIQLAVAKGEKGVQMAIENGHITQNVSVKAIKFVNTKLPYALGYNNMVQLVKGKFPNLEVTGSEIILRGRNSKTNSGALIILNGASYPWSSISTFNVNDIKDIKLYTGSEASRFGPGSGNGVLEIILISDQE</sequence>
<dbReference type="Pfam" id="PF07715">
    <property type="entry name" value="Plug"/>
    <property type="match status" value="1"/>
</dbReference>
<dbReference type="InterPro" id="IPR008969">
    <property type="entry name" value="CarboxyPept-like_regulatory"/>
</dbReference>
<name>A0AA37SXE0_9BACT</name>
<dbReference type="Gene3D" id="2.170.130.10">
    <property type="entry name" value="TonB-dependent receptor, plug domain"/>
    <property type="match status" value="1"/>
</dbReference>
<keyword evidence="1" id="KW-0812">Transmembrane</keyword>
<dbReference type="InterPro" id="IPR039426">
    <property type="entry name" value="TonB-dep_rcpt-like"/>
</dbReference>
<keyword evidence="4" id="KW-1185">Reference proteome</keyword>
<reference evidence="3" key="2">
    <citation type="submission" date="2023-01" db="EMBL/GenBank/DDBJ databases">
        <title>Draft genome sequence of Portibacter lacus strain NBRC 108769.</title>
        <authorList>
            <person name="Sun Q."/>
            <person name="Mori K."/>
        </authorList>
    </citation>
    <scope>NUCLEOTIDE SEQUENCE</scope>
    <source>
        <strain evidence="3">NBRC 108769</strain>
    </source>
</reference>
<dbReference type="Pfam" id="PF13620">
    <property type="entry name" value="CarboxypepD_reg"/>
    <property type="match status" value="1"/>
</dbReference>
<reference evidence="3" key="1">
    <citation type="journal article" date="2014" name="Int. J. Syst. Evol. Microbiol.">
        <title>Complete genome sequence of Corynebacterium casei LMG S-19264T (=DSM 44701T), isolated from a smear-ripened cheese.</title>
        <authorList>
            <consortium name="US DOE Joint Genome Institute (JGI-PGF)"/>
            <person name="Walter F."/>
            <person name="Albersmeier A."/>
            <person name="Kalinowski J."/>
            <person name="Ruckert C."/>
        </authorList>
    </citation>
    <scope>NUCLEOTIDE SEQUENCE</scope>
    <source>
        <strain evidence="3">NBRC 108769</strain>
    </source>
</reference>
<accession>A0AA37SXE0</accession>
<comment type="caution">
    <text evidence="3">The sequence shown here is derived from an EMBL/GenBank/DDBJ whole genome shotgun (WGS) entry which is preliminary data.</text>
</comment>